<comment type="caution">
    <text evidence="2">The sequence shown here is derived from an EMBL/GenBank/DDBJ whole genome shotgun (WGS) entry which is preliminary data.</text>
</comment>
<name>A0A3M6Q5B5_9BURK</name>
<reference evidence="2 3" key="1">
    <citation type="submission" date="2018-10" db="EMBL/GenBank/DDBJ databases">
        <title>Comamonadaceae CDC group NO-1 genome sequencing and assembly.</title>
        <authorList>
            <person name="Bernier A.-M."/>
            <person name="Bernard K."/>
        </authorList>
    </citation>
    <scope>NUCLEOTIDE SEQUENCE [LARGE SCALE GENOMIC DNA]</scope>
    <source>
        <strain evidence="2 3">NML970147</strain>
    </source>
</reference>
<dbReference type="Proteomes" id="UP000267521">
    <property type="component" value="Unassembled WGS sequence"/>
</dbReference>
<evidence type="ECO:0000313" key="2">
    <source>
        <dbReference type="EMBL" id="RMW97611.1"/>
    </source>
</evidence>
<dbReference type="AlphaFoldDB" id="A0A3M6Q5B5"/>
<proteinExistence type="predicted"/>
<evidence type="ECO:0000256" key="1">
    <source>
        <dbReference type="SAM" id="MobiDB-lite"/>
    </source>
</evidence>
<gene>
    <name evidence="2" type="ORF">EBQ26_08065</name>
</gene>
<feature type="region of interest" description="Disordered" evidence="1">
    <location>
        <begin position="54"/>
        <end position="82"/>
    </location>
</feature>
<accession>A0A3M6Q5B5</accession>
<sequence>MAGRRAVPIRKISRTGHDGQGVWHRLGQGLGGFGLCRRRIGVCRRLWWQGGVAPTATGGQQRGKTGQGEKSAAHISRLLKVD</sequence>
<organism evidence="2 3">
    <name type="scientific">Allofranklinella schreckenbergeri</name>
    <dbReference type="NCBI Taxonomy" id="1076744"/>
    <lineage>
        <taxon>Bacteria</taxon>
        <taxon>Pseudomonadati</taxon>
        <taxon>Pseudomonadota</taxon>
        <taxon>Betaproteobacteria</taxon>
        <taxon>Burkholderiales</taxon>
        <taxon>Comamonadaceae</taxon>
        <taxon>Allofranklinella</taxon>
    </lineage>
</organism>
<evidence type="ECO:0000313" key="3">
    <source>
        <dbReference type="Proteomes" id="UP000267521"/>
    </source>
</evidence>
<feature type="compositionally biased region" description="Low complexity" evidence="1">
    <location>
        <begin position="55"/>
        <end position="64"/>
    </location>
</feature>
<protein>
    <submittedName>
        <fullName evidence="2">Uncharacterized protein</fullName>
    </submittedName>
</protein>
<dbReference type="EMBL" id="RDQM01000009">
    <property type="protein sequence ID" value="RMW97611.1"/>
    <property type="molecule type" value="Genomic_DNA"/>
</dbReference>